<evidence type="ECO:0000256" key="1">
    <source>
        <dbReference type="ARBA" id="ARBA00001576"/>
    </source>
</evidence>
<keyword evidence="9" id="KW-0325">Glycoprotein</keyword>
<evidence type="ECO:0000259" key="12">
    <source>
        <dbReference type="Pfam" id="PF03632"/>
    </source>
</evidence>
<gene>
    <name evidence="14" type="ORF">WICPIJ_002094</name>
</gene>
<dbReference type="Gene3D" id="2.70.98.40">
    <property type="entry name" value="Glycoside hydrolase, family 65, N-terminal domain"/>
    <property type="match status" value="1"/>
</dbReference>
<evidence type="ECO:0000256" key="8">
    <source>
        <dbReference type="ARBA" id="ARBA00022968"/>
    </source>
</evidence>
<keyword evidence="11" id="KW-1133">Transmembrane helix</keyword>
<dbReference type="FunFam" id="1.50.10.10:FF:000032">
    <property type="entry name" value="Vacuolar acid trehalase"/>
    <property type="match status" value="1"/>
</dbReference>
<dbReference type="Proteomes" id="UP000774326">
    <property type="component" value="Unassembled WGS sequence"/>
</dbReference>
<reference evidence="14" key="2">
    <citation type="submission" date="2021-01" db="EMBL/GenBank/DDBJ databases">
        <authorList>
            <person name="Schikora-Tamarit M.A."/>
        </authorList>
    </citation>
    <scope>NUCLEOTIDE SEQUENCE</scope>
    <source>
        <strain evidence="14">CBS2887</strain>
    </source>
</reference>
<dbReference type="GO" id="GO:0015976">
    <property type="term" value="P:carbon utilization"/>
    <property type="evidence" value="ECO:0007669"/>
    <property type="project" value="UniProtKB-ARBA"/>
</dbReference>
<keyword evidence="11" id="KW-0472">Membrane</keyword>
<comment type="catalytic activity">
    <reaction evidence="1">
        <text>alpha,alpha-trehalose + H2O = alpha-D-glucose + beta-D-glucose</text>
        <dbReference type="Rhea" id="RHEA:32675"/>
        <dbReference type="ChEBI" id="CHEBI:15377"/>
        <dbReference type="ChEBI" id="CHEBI:15903"/>
        <dbReference type="ChEBI" id="CHEBI:16551"/>
        <dbReference type="ChEBI" id="CHEBI:17925"/>
        <dbReference type="EC" id="3.2.1.28"/>
    </reaction>
</comment>
<evidence type="ECO:0000259" key="13">
    <source>
        <dbReference type="Pfam" id="PF03636"/>
    </source>
</evidence>
<dbReference type="GO" id="GO:0042597">
    <property type="term" value="C:periplasmic space"/>
    <property type="evidence" value="ECO:0007669"/>
    <property type="project" value="UniProtKB-SubCell"/>
</dbReference>
<dbReference type="EMBL" id="JAEUBG010001129">
    <property type="protein sequence ID" value="KAH3686933.1"/>
    <property type="molecule type" value="Genomic_DNA"/>
</dbReference>
<feature type="domain" description="Glycoside hydrolase family 65 central catalytic" evidence="12">
    <location>
        <begin position="436"/>
        <end position="635"/>
    </location>
</feature>
<dbReference type="InterPro" id="IPR005195">
    <property type="entry name" value="Glyco_hydro_65_M"/>
</dbReference>
<dbReference type="Gene3D" id="2.60.120.260">
    <property type="entry name" value="Galactose-binding domain-like"/>
    <property type="match status" value="1"/>
</dbReference>
<dbReference type="Pfam" id="PF03632">
    <property type="entry name" value="Glyco_hydro_65m"/>
    <property type="match status" value="1"/>
</dbReference>
<keyword evidence="6" id="KW-0574">Periplasm</keyword>
<evidence type="ECO:0000256" key="9">
    <source>
        <dbReference type="ARBA" id="ARBA00023180"/>
    </source>
</evidence>
<evidence type="ECO:0000256" key="2">
    <source>
        <dbReference type="ARBA" id="ARBA00004418"/>
    </source>
</evidence>
<evidence type="ECO:0000256" key="3">
    <source>
        <dbReference type="ARBA" id="ARBA00004606"/>
    </source>
</evidence>
<name>A0A9P8Q9S0_WICPI</name>
<dbReference type="SUPFAM" id="SSF48208">
    <property type="entry name" value="Six-hairpin glycosidases"/>
    <property type="match status" value="1"/>
</dbReference>
<dbReference type="PANTHER" id="PTHR11051">
    <property type="entry name" value="GLYCOSYL HYDROLASE-RELATED"/>
    <property type="match status" value="1"/>
</dbReference>
<feature type="domain" description="Glycoside hydrolase family 65 N-terminal" evidence="13">
    <location>
        <begin position="117"/>
        <end position="376"/>
    </location>
</feature>
<keyword evidence="8" id="KW-0735">Signal-anchor</keyword>
<keyword evidence="15" id="KW-1185">Reference proteome</keyword>
<keyword evidence="7" id="KW-0378">Hydrolase</keyword>
<evidence type="ECO:0000256" key="11">
    <source>
        <dbReference type="SAM" id="Phobius"/>
    </source>
</evidence>
<dbReference type="AlphaFoldDB" id="A0A9P8Q9S0"/>
<dbReference type="GO" id="GO:0009277">
    <property type="term" value="C:fungal-type cell wall"/>
    <property type="evidence" value="ECO:0007669"/>
    <property type="project" value="TreeGrafter"/>
</dbReference>
<accession>A0A9P8Q9S0</accession>
<dbReference type="Pfam" id="PF03636">
    <property type="entry name" value="Glyco_hydro_65N"/>
    <property type="match status" value="1"/>
</dbReference>
<proteinExistence type="inferred from homology"/>
<dbReference type="PANTHER" id="PTHR11051:SF8">
    <property type="entry name" value="PROTEIN-GLUCOSYLGALACTOSYLHYDROXYLYSINE GLUCOSIDASE"/>
    <property type="match status" value="1"/>
</dbReference>
<comment type="caution">
    <text evidence="14">The sequence shown here is derived from an EMBL/GenBank/DDBJ whole genome shotgun (WGS) entry which is preliminary data.</text>
</comment>
<protein>
    <recommendedName>
        <fullName evidence="5">alpha,alpha-trehalase</fullName>
        <ecNumber evidence="5">3.2.1.28</ecNumber>
    </recommendedName>
</protein>
<dbReference type="InterPro" id="IPR012341">
    <property type="entry name" value="6hp_glycosidase-like_sf"/>
</dbReference>
<dbReference type="GO" id="GO:0016020">
    <property type="term" value="C:membrane"/>
    <property type="evidence" value="ECO:0007669"/>
    <property type="project" value="UniProtKB-SubCell"/>
</dbReference>
<feature type="region of interest" description="Disordered" evidence="10">
    <location>
        <begin position="1"/>
        <end position="21"/>
    </location>
</feature>
<dbReference type="GO" id="GO:0005993">
    <property type="term" value="P:trehalose catabolic process"/>
    <property type="evidence" value="ECO:0007669"/>
    <property type="project" value="TreeGrafter"/>
</dbReference>
<dbReference type="EC" id="3.2.1.28" evidence="5"/>
<reference evidence="14" key="1">
    <citation type="journal article" date="2021" name="Open Biol.">
        <title>Shared evolutionary footprints suggest mitochondrial oxidative damage underlies multiple complex I losses in fungi.</title>
        <authorList>
            <person name="Schikora-Tamarit M.A."/>
            <person name="Marcet-Houben M."/>
            <person name="Nosek J."/>
            <person name="Gabaldon T."/>
        </authorList>
    </citation>
    <scope>NUCLEOTIDE SEQUENCE</scope>
    <source>
        <strain evidence="14">CBS2887</strain>
    </source>
</reference>
<dbReference type="InterPro" id="IPR008979">
    <property type="entry name" value="Galactose-bd-like_sf"/>
</dbReference>
<evidence type="ECO:0000256" key="6">
    <source>
        <dbReference type="ARBA" id="ARBA00022764"/>
    </source>
</evidence>
<keyword evidence="11" id="KW-0812">Transmembrane</keyword>
<dbReference type="InterPro" id="IPR037018">
    <property type="entry name" value="GH65_N"/>
</dbReference>
<comment type="similarity">
    <text evidence="4">Belongs to the glycosyl hydrolase 65 family.</text>
</comment>
<dbReference type="InterPro" id="IPR008928">
    <property type="entry name" value="6-hairpin_glycosidase_sf"/>
</dbReference>
<organism evidence="14 15">
    <name type="scientific">Wickerhamomyces pijperi</name>
    <name type="common">Yeast</name>
    <name type="synonym">Pichia pijperi</name>
    <dbReference type="NCBI Taxonomy" id="599730"/>
    <lineage>
        <taxon>Eukaryota</taxon>
        <taxon>Fungi</taxon>
        <taxon>Dikarya</taxon>
        <taxon>Ascomycota</taxon>
        <taxon>Saccharomycotina</taxon>
        <taxon>Saccharomycetes</taxon>
        <taxon>Phaffomycetales</taxon>
        <taxon>Wickerhamomycetaceae</taxon>
        <taxon>Wickerhamomyces</taxon>
    </lineage>
</organism>
<dbReference type="GO" id="GO:0030246">
    <property type="term" value="F:carbohydrate binding"/>
    <property type="evidence" value="ECO:0007669"/>
    <property type="project" value="InterPro"/>
</dbReference>
<dbReference type="SUPFAM" id="SSF74650">
    <property type="entry name" value="Galactose mutarotase-like"/>
    <property type="match status" value="1"/>
</dbReference>
<evidence type="ECO:0000313" key="15">
    <source>
        <dbReference type="Proteomes" id="UP000774326"/>
    </source>
</evidence>
<evidence type="ECO:0000256" key="7">
    <source>
        <dbReference type="ARBA" id="ARBA00022801"/>
    </source>
</evidence>
<dbReference type="InterPro" id="IPR011013">
    <property type="entry name" value="Gal_mutarotase_sf_dom"/>
</dbReference>
<dbReference type="InterPro" id="IPR005196">
    <property type="entry name" value="Glyco_hydro_65_N"/>
</dbReference>
<dbReference type="SUPFAM" id="SSF49785">
    <property type="entry name" value="Galactose-binding domain-like"/>
    <property type="match status" value="1"/>
</dbReference>
<dbReference type="Gene3D" id="1.50.10.10">
    <property type="match status" value="1"/>
</dbReference>
<evidence type="ECO:0000256" key="10">
    <source>
        <dbReference type="SAM" id="MobiDB-lite"/>
    </source>
</evidence>
<comment type="subcellular location">
    <subcellularLocation>
        <location evidence="3">Membrane</location>
        <topology evidence="3">Single-pass type II membrane protein</topology>
    </subcellularLocation>
    <subcellularLocation>
        <location evidence="2">Periplasm</location>
    </subcellularLocation>
</comment>
<feature type="transmembrane region" description="Helical" evidence="11">
    <location>
        <begin position="30"/>
        <end position="51"/>
    </location>
</feature>
<dbReference type="GO" id="GO:0004555">
    <property type="term" value="F:alpha,alpha-trehalase activity"/>
    <property type="evidence" value="ECO:0007669"/>
    <property type="project" value="UniProtKB-EC"/>
</dbReference>
<evidence type="ECO:0000256" key="4">
    <source>
        <dbReference type="ARBA" id="ARBA00006768"/>
    </source>
</evidence>
<evidence type="ECO:0000256" key="5">
    <source>
        <dbReference type="ARBA" id="ARBA00012757"/>
    </source>
</evidence>
<sequence length="1051" mass="117596">MSDKNKRGSNGEPPSSHQGESLHHLNPNKFSLFILSILLPFLAVFIFSVFARGPIKVHLAPQSPTFVNDLEFESLGSNPEIQKLCKESENIFTHIADSHHCFYDKENRILGNTYFSKNMYSRQPYVSNGYIGSRISTLGQGFSYDEINIHADIEDDESVLSNGWPLFNKRYTGAFAAGFFSLQEKLPDTNFPELYANGYDSVISSLPYWANFELDLELDGIVHRFNPESVKQADVTQYHQNMSIKDGSVHTKLTWMNKVEIQVDIFAHKHVLPLGLMRLKVEPLVGDLNITIRDLLDFNTSERTTLENIGYDEDGIFMEVSPDNVPYSTAAVYSSWDIDTSSTYIVNDTKVVRELETTLEANSQLRVHKYIGIISTELDSSLAGTELDHAKDIVLHAKTQGEERLYAIHARAWENQFQETDVNIPSNGFLTLAARASLFHILSNTQHSSADLTSALGTSGLSSDSYGGMVFWDTDIWIIPGVLPFAPEVAKALSQYRNYTHGQAIENARKYGYDGGAAAYPWTSGRFGNCTSAGPCVDYEYHINVDVAFASWAIYLAGESEEYLRYTTWPLLRDAANFFSQYVEFNQTLGKYVTHNLTDPDEYANHVDNGAFTNDGIDKLLKKAIIAAKHLKEEINPEWLKIQGNIHVPKSLHNITLEYSGMNSSVSIKQADVVLLTFPLDYSDELKDERSMTQSTRDLYYYSLKQADIGPAMTFPIFSIASARLLNSGCSSQSYLLKSVLPYIRAPFAQFSEQADDNVLTNGGTNPAFPFLTAAGGYLQSLIYGVLGVKYAEKFDNEKQKIQRMLKFDPVRLQALPGGIYISGVKYLNQRLDIKITDDEGIIKHRGDKPILIDVVERNPKAGEHWLKPGTSLVVPNFIPDQNIEGSLCECQRIANLTAGSPGEVALSAIDGNNYTFWRARFRDSPGRLLIDLGSVKTFTEGMIVWGNRPAKTVSLYATAPNYNAEFDEVYLNHDQLELVKILDEYPVVLSSPWVEAETEEVKLLPQNETIFKRGEEFGNGVTARYIVLEINDALDASGDYGGTINEFAVV</sequence>
<dbReference type="OrthoDB" id="200349at2759"/>
<evidence type="ECO:0000313" key="14">
    <source>
        <dbReference type="EMBL" id="KAH3686933.1"/>
    </source>
</evidence>